<keyword evidence="2" id="KW-0472">Membrane</keyword>
<keyword evidence="2" id="KW-0812">Transmembrane</keyword>
<proteinExistence type="predicted"/>
<keyword evidence="4" id="KW-1185">Reference proteome</keyword>
<reference evidence="4" key="1">
    <citation type="submission" date="2015-08" db="EMBL/GenBank/DDBJ databases">
        <authorList>
            <person name="Varghese N."/>
        </authorList>
    </citation>
    <scope>NUCLEOTIDE SEQUENCE [LARGE SCALE GENOMIC DNA]</scope>
    <source>
        <strain evidence="4">DSM 23407</strain>
    </source>
</reference>
<keyword evidence="2" id="KW-1133">Transmembrane helix</keyword>
<dbReference type="RefSeq" id="WP_156367091.1">
    <property type="nucleotide sequence ID" value="NZ_CYHE01000003.1"/>
</dbReference>
<gene>
    <name evidence="3" type="ORF">Ga0061067_103513</name>
</gene>
<feature type="transmembrane region" description="Helical" evidence="2">
    <location>
        <begin position="35"/>
        <end position="56"/>
    </location>
</feature>
<name>A0A0K6HW45_9HYPH</name>
<evidence type="ECO:0000313" key="4">
    <source>
        <dbReference type="Proteomes" id="UP000183900"/>
    </source>
</evidence>
<organism evidence="3 4">
    <name type="scientific">Pannonibacter indicus</name>
    <dbReference type="NCBI Taxonomy" id="466044"/>
    <lineage>
        <taxon>Bacteria</taxon>
        <taxon>Pseudomonadati</taxon>
        <taxon>Pseudomonadota</taxon>
        <taxon>Alphaproteobacteria</taxon>
        <taxon>Hyphomicrobiales</taxon>
        <taxon>Stappiaceae</taxon>
        <taxon>Pannonibacter</taxon>
    </lineage>
</organism>
<dbReference type="EMBL" id="CYHE01000003">
    <property type="protein sequence ID" value="CUA95262.1"/>
    <property type="molecule type" value="Genomic_DNA"/>
</dbReference>
<protein>
    <submittedName>
        <fullName evidence="3">Uncharacterized protein</fullName>
    </submittedName>
</protein>
<evidence type="ECO:0000313" key="3">
    <source>
        <dbReference type="EMBL" id="CUA95262.1"/>
    </source>
</evidence>
<accession>A0A0K6HW45</accession>
<dbReference type="AlphaFoldDB" id="A0A0K6HW45"/>
<feature type="compositionally biased region" description="Basic and acidic residues" evidence="1">
    <location>
        <begin position="1"/>
        <end position="17"/>
    </location>
</feature>
<dbReference type="Proteomes" id="UP000183900">
    <property type="component" value="Unassembled WGS sequence"/>
</dbReference>
<sequence length="57" mass="6122">MQSERIEKKREARRDKPVAQIPSFSASSGPAHENILLFSGLALLIVSASMVITALVG</sequence>
<evidence type="ECO:0000256" key="2">
    <source>
        <dbReference type="SAM" id="Phobius"/>
    </source>
</evidence>
<feature type="region of interest" description="Disordered" evidence="1">
    <location>
        <begin position="1"/>
        <end position="31"/>
    </location>
</feature>
<evidence type="ECO:0000256" key="1">
    <source>
        <dbReference type="SAM" id="MobiDB-lite"/>
    </source>
</evidence>